<reference evidence="3" key="1">
    <citation type="submission" date="2022-10" db="EMBL/GenBank/DDBJ databases">
        <title>Genome assembly of Pristionchus species.</title>
        <authorList>
            <person name="Yoshida K."/>
            <person name="Sommer R.J."/>
        </authorList>
    </citation>
    <scope>NUCLEOTIDE SEQUENCE [LARGE SCALE GENOMIC DNA]</scope>
    <source>
        <strain evidence="3">RS5460</strain>
    </source>
</reference>
<feature type="non-terminal residue" evidence="2">
    <location>
        <position position="83"/>
    </location>
</feature>
<evidence type="ECO:0000313" key="2">
    <source>
        <dbReference type="EMBL" id="GMR45458.1"/>
    </source>
</evidence>
<evidence type="ECO:0000313" key="3">
    <source>
        <dbReference type="Proteomes" id="UP001328107"/>
    </source>
</evidence>
<dbReference type="EMBL" id="BTRK01000004">
    <property type="protein sequence ID" value="GMR45458.1"/>
    <property type="molecule type" value="Genomic_DNA"/>
</dbReference>
<dbReference type="Proteomes" id="UP001328107">
    <property type="component" value="Unassembled WGS sequence"/>
</dbReference>
<comment type="caution">
    <text evidence="2">The sequence shown here is derived from an EMBL/GenBank/DDBJ whole genome shotgun (WGS) entry which is preliminary data.</text>
</comment>
<evidence type="ECO:0000256" key="1">
    <source>
        <dbReference type="SAM" id="Phobius"/>
    </source>
</evidence>
<protein>
    <recommendedName>
        <fullName evidence="4">G protein-coupled receptor</fullName>
    </recommendedName>
</protein>
<feature type="non-terminal residue" evidence="2">
    <location>
        <position position="1"/>
    </location>
</feature>
<evidence type="ECO:0008006" key="4">
    <source>
        <dbReference type="Google" id="ProtNLM"/>
    </source>
</evidence>
<keyword evidence="1" id="KW-0812">Transmembrane</keyword>
<name>A0AAN5CJD0_9BILA</name>
<accession>A0AAN5CJD0</accession>
<gene>
    <name evidence="2" type="ORF">PMAYCL1PPCAC_15653</name>
</gene>
<organism evidence="2 3">
    <name type="scientific">Pristionchus mayeri</name>
    <dbReference type="NCBI Taxonomy" id="1317129"/>
    <lineage>
        <taxon>Eukaryota</taxon>
        <taxon>Metazoa</taxon>
        <taxon>Ecdysozoa</taxon>
        <taxon>Nematoda</taxon>
        <taxon>Chromadorea</taxon>
        <taxon>Rhabditida</taxon>
        <taxon>Rhabditina</taxon>
        <taxon>Diplogasteromorpha</taxon>
        <taxon>Diplogasteroidea</taxon>
        <taxon>Neodiplogasteridae</taxon>
        <taxon>Pristionchus</taxon>
    </lineage>
</organism>
<keyword evidence="3" id="KW-1185">Reference proteome</keyword>
<keyword evidence="1" id="KW-1133">Transmembrane helix</keyword>
<keyword evidence="1" id="KW-0472">Membrane</keyword>
<dbReference type="AlphaFoldDB" id="A0AAN5CJD0"/>
<proteinExistence type="predicted"/>
<feature type="transmembrane region" description="Helical" evidence="1">
    <location>
        <begin position="63"/>
        <end position="81"/>
    </location>
</feature>
<sequence length="83" mass="9709">RCHQNYENMMPKQVRRNIRIHTIQALNIQLVVSSCCLQSVIIFEINTYEEKIGWPAYTSVPVAMMQNVLAPIANLFVIMPYRR</sequence>
<feature type="transmembrane region" description="Helical" evidence="1">
    <location>
        <begin position="21"/>
        <end position="43"/>
    </location>
</feature>